<keyword evidence="5" id="KW-1185">Reference proteome</keyword>
<dbReference type="PANTHER" id="PTHR24148">
    <property type="entry name" value="ANKYRIN REPEAT DOMAIN-CONTAINING PROTEIN 39 HOMOLOG-RELATED"/>
    <property type="match status" value="1"/>
</dbReference>
<evidence type="ECO:0000256" key="2">
    <source>
        <dbReference type="SAM" id="Phobius"/>
    </source>
</evidence>
<keyword evidence="2" id="KW-0472">Membrane</keyword>
<dbReference type="Proteomes" id="UP000235672">
    <property type="component" value="Unassembled WGS sequence"/>
</dbReference>
<dbReference type="STRING" id="1745343.A0A2J6Q8B3"/>
<sequence>MLLKEAAWLTLPFAWSEPQFFEESPYTILSHTWEDTDSDDLVNIEGDLRVALGSYHIPNERLNQLCRALQIFKSSQTYFWLDAVCIDQADRHITGRQVSLMNKIYRGSEQTLQELFGPRDLDQKGGRLAHPVSDNIDIEMSGTKNTRQRGRLNTSIDTSNSPGNGDYDPGKAFPCIRRMLKVLKRMLDDDLHAGFLVSTPIPKHQFTPGGLGGVRYMMENAGNAGSNRLFDGNSENLESGEYLTSSKLEKLLRLQRARNGHNLWPPKFRKTQPFNLKFEYQLCKPSLLKMFEEERISNTDQHHTLDRQLKSHHINLIALSATIGTGIFLSPSLLLPLIVTILILWPFILYALRELAADFPMGIVNSWIESLNLHQKLPQFVVLNGAAFSILQIMNSVAEAGSLEDALFTGLFVISRLAVCFILYYTVLKAISWIISEIRLLIQTCMEGCTKSLLGHRSSRSKCHAGQALIMSFLLWTTPVTAIATSLDTSTISPCSSFLDALYLESGKLFSLFTTPKPPFPRTIPAPTLLLALLLTTSLTVILYTLLRHNTSTKYLLCTSVCLALLLGSVSAVDIPDLVFRYLFLGFGFGLMTSAFESVTKVVRVIWRNTKRERERKVGKRGFMVEIKDMEAGREHS</sequence>
<proteinExistence type="predicted"/>
<feature type="transmembrane region" description="Helical" evidence="2">
    <location>
        <begin position="333"/>
        <end position="352"/>
    </location>
</feature>
<gene>
    <name evidence="4" type="ORF">NA56DRAFT_747744</name>
</gene>
<evidence type="ECO:0000259" key="3">
    <source>
        <dbReference type="Pfam" id="PF06985"/>
    </source>
</evidence>
<dbReference type="OrthoDB" id="10678593at2759"/>
<dbReference type="AlphaFoldDB" id="A0A2J6Q8B3"/>
<evidence type="ECO:0000313" key="4">
    <source>
        <dbReference type="EMBL" id="PMD22472.1"/>
    </source>
</evidence>
<feature type="transmembrane region" description="Helical" evidence="2">
    <location>
        <begin position="524"/>
        <end position="547"/>
    </location>
</feature>
<feature type="compositionally biased region" description="Polar residues" evidence="1">
    <location>
        <begin position="151"/>
        <end position="163"/>
    </location>
</feature>
<name>A0A2J6Q8B3_9HELO</name>
<keyword evidence="2" id="KW-1133">Transmembrane helix</keyword>
<keyword evidence="2" id="KW-0812">Transmembrane</keyword>
<protein>
    <recommendedName>
        <fullName evidence="3">Heterokaryon incompatibility domain-containing protein</fullName>
    </recommendedName>
</protein>
<feature type="domain" description="Heterokaryon incompatibility" evidence="3">
    <location>
        <begin position="26"/>
        <end position="122"/>
    </location>
</feature>
<evidence type="ECO:0000313" key="5">
    <source>
        <dbReference type="Proteomes" id="UP000235672"/>
    </source>
</evidence>
<organism evidence="4 5">
    <name type="scientific">Hyaloscypha hepaticicola</name>
    <dbReference type="NCBI Taxonomy" id="2082293"/>
    <lineage>
        <taxon>Eukaryota</taxon>
        <taxon>Fungi</taxon>
        <taxon>Dikarya</taxon>
        <taxon>Ascomycota</taxon>
        <taxon>Pezizomycotina</taxon>
        <taxon>Leotiomycetes</taxon>
        <taxon>Helotiales</taxon>
        <taxon>Hyaloscyphaceae</taxon>
        <taxon>Hyaloscypha</taxon>
    </lineage>
</organism>
<accession>A0A2J6Q8B3</accession>
<dbReference type="EMBL" id="KZ613477">
    <property type="protein sequence ID" value="PMD22472.1"/>
    <property type="molecule type" value="Genomic_DNA"/>
</dbReference>
<dbReference type="PANTHER" id="PTHR24148:SF64">
    <property type="entry name" value="HETEROKARYON INCOMPATIBILITY DOMAIN-CONTAINING PROTEIN"/>
    <property type="match status" value="1"/>
</dbReference>
<evidence type="ECO:0000256" key="1">
    <source>
        <dbReference type="SAM" id="MobiDB-lite"/>
    </source>
</evidence>
<feature type="transmembrane region" description="Helical" evidence="2">
    <location>
        <begin position="554"/>
        <end position="573"/>
    </location>
</feature>
<feature type="region of interest" description="Disordered" evidence="1">
    <location>
        <begin position="140"/>
        <end position="166"/>
    </location>
</feature>
<dbReference type="Pfam" id="PF06985">
    <property type="entry name" value="HET"/>
    <property type="match status" value="1"/>
</dbReference>
<feature type="transmembrane region" description="Helical" evidence="2">
    <location>
        <begin position="377"/>
        <end position="394"/>
    </location>
</feature>
<feature type="transmembrane region" description="Helical" evidence="2">
    <location>
        <begin position="579"/>
        <end position="607"/>
    </location>
</feature>
<feature type="transmembrane region" description="Helical" evidence="2">
    <location>
        <begin position="406"/>
        <end position="427"/>
    </location>
</feature>
<reference evidence="4 5" key="1">
    <citation type="submission" date="2016-05" db="EMBL/GenBank/DDBJ databases">
        <title>A degradative enzymes factory behind the ericoid mycorrhizal symbiosis.</title>
        <authorList>
            <consortium name="DOE Joint Genome Institute"/>
            <person name="Martino E."/>
            <person name="Morin E."/>
            <person name="Grelet G."/>
            <person name="Kuo A."/>
            <person name="Kohler A."/>
            <person name="Daghino S."/>
            <person name="Barry K."/>
            <person name="Choi C."/>
            <person name="Cichocki N."/>
            <person name="Clum A."/>
            <person name="Copeland A."/>
            <person name="Hainaut M."/>
            <person name="Haridas S."/>
            <person name="Labutti K."/>
            <person name="Lindquist E."/>
            <person name="Lipzen A."/>
            <person name="Khouja H.-R."/>
            <person name="Murat C."/>
            <person name="Ohm R."/>
            <person name="Olson A."/>
            <person name="Spatafora J."/>
            <person name="Veneault-Fourrey C."/>
            <person name="Henrissat B."/>
            <person name="Grigoriev I."/>
            <person name="Martin F."/>
            <person name="Perotto S."/>
        </authorList>
    </citation>
    <scope>NUCLEOTIDE SEQUENCE [LARGE SCALE GENOMIC DNA]</scope>
    <source>
        <strain evidence="4 5">UAMH 7357</strain>
    </source>
</reference>
<feature type="transmembrane region" description="Helical" evidence="2">
    <location>
        <begin position="468"/>
        <end position="487"/>
    </location>
</feature>
<dbReference type="InterPro" id="IPR052895">
    <property type="entry name" value="HetReg/Transcr_Mod"/>
</dbReference>
<dbReference type="InterPro" id="IPR010730">
    <property type="entry name" value="HET"/>
</dbReference>